<sequence>MPRFFPSLRGAAYVASLSAALLSGTGVARAESGPVILAQHPGTELDRQARKLVTQDLHDAANQREQPVLLTGSGQLSDNPRRMALFVQLQSASLCGSAGCSTSVYLPDGRKWILVLDSVSGPITITPQMHDGMHDLLVDDTDRWIWNGTTYIDTQAAAEPSPTPTDR</sequence>
<gene>
    <name evidence="2" type="ORF">MSKU9_1827</name>
</gene>
<keyword evidence="1" id="KW-0732">Signal</keyword>
<feature type="chain" id="PRO_5020318593" evidence="1">
    <location>
        <begin position="31"/>
        <end position="167"/>
    </location>
</feature>
<name>A0A4P5P0L1_9PROT</name>
<evidence type="ECO:0000256" key="1">
    <source>
        <dbReference type="SAM" id="SignalP"/>
    </source>
</evidence>
<keyword evidence="3" id="KW-1185">Reference proteome</keyword>
<comment type="caution">
    <text evidence="2">The sequence shown here is derived from an EMBL/GenBank/DDBJ whole genome shotgun (WGS) entry which is preliminary data.</text>
</comment>
<organism evidence="2 3">
    <name type="scientific">Komagataeibacter diospyri</name>
    <dbReference type="NCBI Taxonomy" id="1932662"/>
    <lineage>
        <taxon>Bacteria</taxon>
        <taxon>Pseudomonadati</taxon>
        <taxon>Pseudomonadota</taxon>
        <taxon>Alphaproteobacteria</taxon>
        <taxon>Acetobacterales</taxon>
        <taxon>Acetobacteraceae</taxon>
        <taxon>Komagataeibacter</taxon>
    </lineage>
</organism>
<reference evidence="3" key="1">
    <citation type="submission" date="2017-01" db="EMBL/GenBank/DDBJ databases">
        <title>Komagataeibacter sp. MSKU9 whole genome sequencing project.</title>
        <authorList>
            <person name="Matsutani M."/>
            <person name="Naloka K."/>
            <person name="Theeragool G."/>
            <person name="Yakushi T."/>
            <person name="Matsushita K."/>
        </authorList>
    </citation>
    <scope>NUCLEOTIDE SEQUENCE [LARGE SCALE GENOMIC DNA]</scope>
    <source>
        <strain evidence="3">MSKU9</strain>
    </source>
</reference>
<proteinExistence type="predicted"/>
<accession>A0A4P5P0L1</accession>
<dbReference type="EMBL" id="BDLU01000037">
    <property type="protein sequence ID" value="GCE83686.1"/>
    <property type="molecule type" value="Genomic_DNA"/>
</dbReference>
<dbReference type="RefSeq" id="WP_193557672.1">
    <property type="nucleotide sequence ID" value="NZ_BDLU01000037.1"/>
</dbReference>
<protein>
    <submittedName>
        <fullName evidence="2">Uncharacterized protein</fullName>
    </submittedName>
</protein>
<evidence type="ECO:0000313" key="3">
    <source>
        <dbReference type="Proteomes" id="UP000315095"/>
    </source>
</evidence>
<dbReference type="AlphaFoldDB" id="A0A4P5P0L1"/>
<feature type="signal peptide" evidence="1">
    <location>
        <begin position="1"/>
        <end position="30"/>
    </location>
</feature>
<evidence type="ECO:0000313" key="2">
    <source>
        <dbReference type="EMBL" id="GCE83686.1"/>
    </source>
</evidence>
<dbReference type="Proteomes" id="UP000315095">
    <property type="component" value="Unassembled WGS sequence"/>
</dbReference>